<keyword evidence="2 13" id="KW-0813">Transport</keyword>
<keyword evidence="3" id="KW-1003">Cell membrane</keyword>
<evidence type="ECO:0000256" key="11">
    <source>
        <dbReference type="ARBA" id="ARBA00023136"/>
    </source>
</evidence>
<dbReference type="PROSITE" id="PS51711">
    <property type="entry name" value="G_FEOB"/>
    <property type="match status" value="1"/>
</dbReference>
<comment type="subcellular location">
    <subcellularLocation>
        <location evidence="13">Cell inner membrane</location>
        <topology evidence="13">Multi-pass membrane protein</topology>
    </subcellularLocation>
    <subcellularLocation>
        <location evidence="1">Cell membrane</location>
        <topology evidence="1">Multi-pass membrane protein</topology>
    </subcellularLocation>
</comment>
<dbReference type="Pfam" id="PF02421">
    <property type="entry name" value="FeoB_N"/>
    <property type="match status" value="1"/>
</dbReference>
<evidence type="ECO:0000256" key="3">
    <source>
        <dbReference type="ARBA" id="ARBA00022475"/>
    </source>
</evidence>
<keyword evidence="9" id="KW-0406">Ion transport</keyword>
<dbReference type="InterPro" id="IPR030389">
    <property type="entry name" value="G_FEOB_dom"/>
</dbReference>
<feature type="transmembrane region" description="Helical" evidence="13">
    <location>
        <begin position="796"/>
        <end position="819"/>
    </location>
</feature>
<keyword evidence="6" id="KW-0547">Nucleotide-binding</keyword>
<comment type="similarity">
    <text evidence="13">Belongs to the TRAFAC class TrmE-Era-EngA-EngB-Septin-like GTPase superfamily. FeoB GTPase (TC 9.A.8) family.</text>
</comment>
<evidence type="ECO:0000313" key="15">
    <source>
        <dbReference type="EMBL" id="MEY6432264.1"/>
    </source>
</evidence>
<evidence type="ECO:0000256" key="1">
    <source>
        <dbReference type="ARBA" id="ARBA00004651"/>
    </source>
</evidence>
<dbReference type="PANTHER" id="PTHR43185:SF1">
    <property type="entry name" value="FE(2+) TRANSPORTER FEOB"/>
    <property type="match status" value="1"/>
</dbReference>
<evidence type="ECO:0000259" key="14">
    <source>
        <dbReference type="PROSITE" id="PS51711"/>
    </source>
</evidence>
<dbReference type="Pfam" id="PF07664">
    <property type="entry name" value="FeoB_C"/>
    <property type="match status" value="1"/>
</dbReference>
<evidence type="ECO:0000256" key="8">
    <source>
        <dbReference type="ARBA" id="ARBA00023004"/>
    </source>
</evidence>
<dbReference type="EMBL" id="JBDKXB010000007">
    <property type="protein sequence ID" value="MEY6432264.1"/>
    <property type="molecule type" value="Genomic_DNA"/>
</dbReference>
<evidence type="ECO:0000313" key="16">
    <source>
        <dbReference type="Proteomes" id="UP001564408"/>
    </source>
</evidence>
<evidence type="ECO:0000256" key="10">
    <source>
        <dbReference type="ARBA" id="ARBA00023134"/>
    </source>
</evidence>
<feature type="transmembrane region" description="Helical" evidence="13">
    <location>
        <begin position="292"/>
        <end position="314"/>
    </location>
</feature>
<dbReference type="Gene3D" id="3.40.50.300">
    <property type="entry name" value="P-loop containing nucleotide triphosphate hydrolases"/>
    <property type="match status" value="1"/>
</dbReference>
<feature type="transmembrane region" description="Helical" evidence="13">
    <location>
        <begin position="769"/>
        <end position="790"/>
    </location>
</feature>
<keyword evidence="10 13" id="KW-0342">GTP-binding</keyword>
<dbReference type="InterPro" id="IPR003373">
    <property type="entry name" value="Fe2_transport_prot-B"/>
</dbReference>
<dbReference type="PRINTS" id="PR00326">
    <property type="entry name" value="GTP1OBG"/>
</dbReference>
<feature type="transmembrane region" description="Helical" evidence="13">
    <location>
        <begin position="436"/>
        <end position="462"/>
    </location>
</feature>
<dbReference type="CDD" id="cd01879">
    <property type="entry name" value="FeoB"/>
    <property type="match status" value="1"/>
</dbReference>
<proteinExistence type="inferred from homology"/>
<dbReference type="InterPro" id="IPR027417">
    <property type="entry name" value="P-loop_NTPase"/>
</dbReference>
<dbReference type="Pfam" id="PF17910">
    <property type="entry name" value="FeoB_Cyto"/>
    <property type="match status" value="1"/>
</dbReference>
<comment type="caution">
    <text evidence="15">The sequence shown here is derived from an EMBL/GenBank/DDBJ whole genome shotgun (WGS) entry which is preliminary data.</text>
</comment>
<evidence type="ECO:0000256" key="9">
    <source>
        <dbReference type="ARBA" id="ARBA00023065"/>
    </source>
</evidence>
<name>A0ABV4BEM0_9GAMM</name>
<feature type="transmembrane region" description="Helical" evidence="13">
    <location>
        <begin position="730"/>
        <end position="748"/>
    </location>
</feature>
<organism evidence="15 16">
    <name type="scientific">Thioalkalicoccus limnaeus</name>
    <dbReference type="NCBI Taxonomy" id="120681"/>
    <lineage>
        <taxon>Bacteria</taxon>
        <taxon>Pseudomonadati</taxon>
        <taxon>Pseudomonadota</taxon>
        <taxon>Gammaproteobacteria</taxon>
        <taxon>Chromatiales</taxon>
        <taxon>Chromatiaceae</taxon>
        <taxon>Thioalkalicoccus</taxon>
    </lineage>
</organism>
<keyword evidence="4 13" id="KW-0410">Iron transport</keyword>
<dbReference type="PANTHER" id="PTHR43185">
    <property type="entry name" value="FERROUS IRON TRANSPORT PROTEIN B"/>
    <property type="match status" value="1"/>
</dbReference>
<dbReference type="InterPro" id="IPR041069">
    <property type="entry name" value="FeoB_Cyto"/>
</dbReference>
<sequence length="840" mass="93166">MAERRAVLAALAGQQNAGKSTLFNMLTGARQHVANYPGVTVDKKYGRYQDGDLRVLTVDLPGTYSLTSFSLEERVARDFLLKEKPDVVVDVVDAASLHRSLHLTLQLLEMDQPVLLALNMIDVIERRGMRIDEALLSERLGLPVVPTVGRKGRGRAELRRAIRDYQRGSRHRPVEYGPLESDIEALTQQLSSIPELRGYPPRWLALRLLEGDEQVRKILAGLDDRSAASRISEMTAATRAAFAERHQAELTDHIMTCRDQAVTRLLDGVITEARTERATLSERVDNLVLNRFLAPFFLILTVYLIYQVSIVYGYELTTYTWPILAGLREIIAGWLPAAGFLVDPYVRALGLWLVDSANTLLNYVPIFLILFALIAILEDSGYMARIAFILDRILHRFGLHGQSTLPMILSGVFAGGCAVPGVMATKGIPDNRARMATILTVPYMNCLAKVPLYTLLLGIFFVEDKSLMMFYISTMTIIFALLVAKLLTITVLRGQETAPFVMELPRYHAPAPGAVLRRAFDRTWIYIKKVGTIVLAVAIVVFALLHFPGLSDDRKAHYEAEAQAALIQFQEAMAGNKYLEFASGDQLVPLLNFADDYRRARLNASGAEGVQAVDRRFEARSPDYFVFVRPPPGDLDARQASRALRDLGRERTTLRREMREERIVDSLLGQVGRGLEPVTQFAGFDWKINVALLASFAARESSVATLGVLFQQDADSNVPLEQRMGTETQAAGATALLAVSMILFFALYPPCLATTIMVKVQTDSYRWMLFSIVFPTALGLGVASAVYTIGHAIDVTGIQMMTIVYFTALALLLIIGLTGSRRDRSAHRRGALPLGARSSE</sequence>
<dbReference type="Pfam" id="PF07670">
    <property type="entry name" value="Gate"/>
    <property type="match status" value="2"/>
</dbReference>
<keyword evidence="11 13" id="KW-0472">Membrane</keyword>
<protein>
    <recommendedName>
        <fullName evidence="12 13">Ferrous iron transport protein B</fullName>
    </recommendedName>
</protein>
<evidence type="ECO:0000256" key="12">
    <source>
        <dbReference type="NCBIfam" id="TIGR00437"/>
    </source>
</evidence>
<dbReference type="Gene3D" id="1.10.287.1770">
    <property type="match status" value="1"/>
</dbReference>
<feature type="transmembrane region" description="Helical" evidence="13">
    <location>
        <begin position="334"/>
        <end position="353"/>
    </location>
</feature>
<evidence type="ECO:0000256" key="4">
    <source>
        <dbReference type="ARBA" id="ARBA00022496"/>
    </source>
</evidence>
<evidence type="ECO:0000256" key="2">
    <source>
        <dbReference type="ARBA" id="ARBA00022448"/>
    </source>
</evidence>
<evidence type="ECO:0000256" key="6">
    <source>
        <dbReference type="ARBA" id="ARBA00022741"/>
    </source>
</evidence>
<dbReference type="SUPFAM" id="SSF52540">
    <property type="entry name" value="P-loop containing nucleoside triphosphate hydrolases"/>
    <property type="match status" value="1"/>
</dbReference>
<feature type="transmembrane region" description="Helical" evidence="13">
    <location>
        <begin position="360"/>
        <end position="377"/>
    </location>
</feature>
<feature type="transmembrane region" description="Helical" evidence="13">
    <location>
        <begin position="468"/>
        <end position="492"/>
    </location>
</feature>
<dbReference type="InterPro" id="IPR011642">
    <property type="entry name" value="Gate_dom"/>
</dbReference>
<dbReference type="NCBIfam" id="TIGR00437">
    <property type="entry name" value="feoB"/>
    <property type="match status" value="1"/>
</dbReference>
<dbReference type="Proteomes" id="UP001564408">
    <property type="component" value="Unassembled WGS sequence"/>
</dbReference>
<evidence type="ECO:0000256" key="5">
    <source>
        <dbReference type="ARBA" id="ARBA00022692"/>
    </source>
</evidence>
<dbReference type="InterPro" id="IPR006073">
    <property type="entry name" value="GTP-bd"/>
</dbReference>
<gene>
    <name evidence="15" type="primary">feoB</name>
    <name evidence="15" type="ORF">ABC977_07550</name>
</gene>
<keyword evidence="16" id="KW-1185">Reference proteome</keyword>
<comment type="function">
    <text evidence="13">Probable transporter of a GTP-driven Fe(2+) uptake system.</text>
</comment>
<accession>A0ABV4BEM0</accession>
<feature type="transmembrane region" description="Helical" evidence="13">
    <location>
        <begin position="526"/>
        <end position="547"/>
    </location>
</feature>
<keyword evidence="8 13" id="KW-0408">Iron</keyword>
<feature type="domain" description="FeoB-type G" evidence="14">
    <location>
        <begin position="6"/>
        <end position="168"/>
    </location>
</feature>
<evidence type="ECO:0000256" key="13">
    <source>
        <dbReference type="RuleBase" id="RU362098"/>
    </source>
</evidence>
<keyword evidence="7 13" id="KW-1133">Transmembrane helix</keyword>
<dbReference type="RefSeq" id="WP_369666653.1">
    <property type="nucleotide sequence ID" value="NZ_JBDKXB010000007.1"/>
</dbReference>
<dbReference type="InterPro" id="IPR011640">
    <property type="entry name" value="Fe2_transport_prot_B_C"/>
</dbReference>
<evidence type="ECO:0000256" key="7">
    <source>
        <dbReference type="ARBA" id="ARBA00022989"/>
    </source>
</evidence>
<dbReference type="InterPro" id="IPR050860">
    <property type="entry name" value="FeoB_GTPase"/>
</dbReference>
<reference evidence="15 16" key="1">
    <citation type="submission" date="2024-05" db="EMBL/GenBank/DDBJ databases">
        <title>Genome Sequence and Characterization of the New Strain Purple Sulfur Bacterium of Genus Thioalkalicoccus.</title>
        <authorList>
            <person name="Bryantseva I.A."/>
            <person name="Kyndt J.A."/>
            <person name="Imhoff J.F."/>
        </authorList>
    </citation>
    <scope>NUCLEOTIDE SEQUENCE [LARGE SCALE GENOMIC DNA]</scope>
    <source>
        <strain evidence="15 16">Um2</strain>
    </source>
</reference>
<feature type="transmembrane region" description="Helical" evidence="13">
    <location>
        <begin position="404"/>
        <end position="424"/>
    </location>
</feature>
<keyword evidence="5 13" id="KW-0812">Transmembrane</keyword>